<feature type="region of interest" description="Disordered" evidence="1">
    <location>
        <begin position="149"/>
        <end position="181"/>
    </location>
</feature>
<dbReference type="AlphaFoldDB" id="M0IPS6"/>
<dbReference type="OrthoDB" id="137725at2157"/>
<dbReference type="EMBL" id="AOLN01000004">
    <property type="protein sequence ID" value="ELZ98007.1"/>
    <property type="molecule type" value="Genomic_DNA"/>
</dbReference>
<dbReference type="InterPro" id="IPR029046">
    <property type="entry name" value="LolA/LolB/LppX"/>
</dbReference>
<keyword evidence="3" id="KW-1185">Reference proteome</keyword>
<organism evidence="2 3">
    <name type="scientific">Haloferax mucosum ATCC BAA-1512</name>
    <dbReference type="NCBI Taxonomy" id="662479"/>
    <lineage>
        <taxon>Archaea</taxon>
        <taxon>Methanobacteriati</taxon>
        <taxon>Methanobacteriota</taxon>
        <taxon>Stenosarchaea group</taxon>
        <taxon>Halobacteria</taxon>
        <taxon>Halobacteriales</taxon>
        <taxon>Haloferacaceae</taxon>
        <taxon>Haloferax</taxon>
    </lineage>
</organism>
<reference evidence="2 3" key="1">
    <citation type="journal article" date="2014" name="PLoS Genet.">
        <title>Phylogenetically driven sequencing of extremely halophilic archaea reveals strategies for static and dynamic osmo-response.</title>
        <authorList>
            <person name="Becker E.A."/>
            <person name="Seitzer P.M."/>
            <person name="Tritt A."/>
            <person name="Larsen D."/>
            <person name="Krusor M."/>
            <person name="Yao A.I."/>
            <person name="Wu D."/>
            <person name="Madern D."/>
            <person name="Eisen J.A."/>
            <person name="Darling A.E."/>
            <person name="Facciotti M.T."/>
        </authorList>
    </citation>
    <scope>NUCLEOTIDE SEQUENCE [LARGE SCALE GENOMIC DNA]</scope>
    <source>
        <strain evidence="2 3">ATCC BAA-1512</strain>
    </source>
</reference>
<dbReference type="PANTHER" id="PTHR37507:SF2">
    <property type="entry name" value="SPORULATION PROTEIN YDCC"/>
    <property type="match status" value="1"/>
</dbReference>
<evidence type="ECO:0008006" key="4">
    <source>
        <dbReference type="Google" id="ProtNLM"/>
    </source>
</evidence>
<dbReference type="STRING" id="662479.C440_02128"/>
<accession>M0IPS6</accession>
<name>M0IPS6_9EURY</name>
<evidence type="ECO:0000313" key="3">
    <source>
        <dbReference type="Proteomes" id="UP000011550"/>
    </source>
</evidence>
<dbReference type="PATRIC" id="fig|662479.7.peg.439"/>
<proteinExistence type="predicted"/>
<gene>
    <name evidence="2" type="ORF">C440_02128</name>
</gene>
<sequence>MTNRSLPLDRRTLVVLFVLGAAVPALLLATGTVVTDSGPAVDANVSERYRSTDALNATQTVTIRHNGTTMSRNVADVTLAPGTDKKRVRFHEGTTRRYKLQVSNGSMVWLHDADQRSVTAIDLTRPPNGSASGSAMAGRLQRLVTAAGLTDGDGRPQAPDVAPLPVVPRRGGPSPGADVDGGYVVEYVETDSVGAREAYVLDVRPATNQTEDGYRQRLWLDSERFYPLRKQTTWTQDGTRRSITTTYTNVTFNPEVPADTFRPEIGPETTVQRPEIAETRWYRSTDSLASQTSITVPRPTLPPEFELTYATRTTGRISSVGLRYATAGKQLTLSKYNRTYATDPEDRDLTINDRPATLDYGPTTSLSWTCEDYRYTVRGTGVETERLVEVGRSLGCSAS</sequence>
<dbReference type="Gene3D" id="2.50.20.10">
    <property type="entry name" value="Lipoprotein localisation LolA/LolB/LppX"/>
    <property type="match status" value="1"/>
</dbReference>
<evidence type="ECO:0000313" key="2">
    <source>
        <dbReference type="EMBL" id="ELZ98007.1"/>
    </source>
</evidence>
<feature type="compositionally biased region" description="Low complexity" evidence="1">
    <location>
        <begin position="161"/>
        <end position="177"/>
    </location>
</feature>
<dbReference type="Proteomes" id="UP000011550">
    <property type="component" value="Unassembled WGS sequence"/>
</dbReference>
<dbReference type="PANTHER" id="PTHR37507">
    <property type="entry name" value="SPORULATION PROTEIN YDCC"/>
    <property type="match status" value="1"/>
</dbReference>
<dbReference type="RefSeq" id="WP_008317805.1">
    <property type="nucleotide sequence ID" value="NZ_AOLN01000004.1"/>
</dbReference>
<comment type="caution">
    <text evidence="2">The sequence shown here is derived from an EMBL/GenBank/DDBJ whole genome shotgun (WGS) entry which is preliminary data.</text>
</comment>
<dbReference type="InterPro" id="IPR052944">
    <property type="entry name" value="Sporulation_related"/>
</dbReference>
<dbReference type="SUPFAM" id="SSF89392">
    <property type="entry name" value="Prokaryotic lipoproteins and lipoprotein localization factors"/>
    <property type="match status" value="1"/>
</dbReference>
<protein>
    <recommendedName>
        <fullName evidence="4">Outer membrane lipoprotein carrier protein LolA</fullName>
    </recommendedName>
</protein>
<evidence type="ECO:0000256" key="1">
    <source>
        <dbReference type="SAM" id="MobiDB-lite"/>
    </source>
</evidence>